<dbReference type="Pfam" id="PF09133">
    <property type="entry name" value="SANTA"/>
    <property type="match status" value="1"/>
</dbReference>
<protein>
    <recommendedName>
        <fullName evidence="1">SANTA domain-containing protein</fullName>
    </recommendedName>
</protein>
<dbReference type="PANTHER" id="PTHR35311">
    <property type="entry name" value="KINETOCHORE-ASSOCIATED PROTEIN KNL-2 HOMOLOG"/>
    <property type="match status" value="1"/>
</dbReference>
<organism evidence="2 3">
    <name type="scientific">Lithospermum erythrorhizon</name>
    <name type="common">Purple gromwell</name>
    <name type="synonym">Lithospermum officinale var. erythrorhizon</name>
    <dbReference type="NCBI Taxonomy" id="34254"/>
    <lineage>
        <taxon>Eukaryota</taxon>
        <taxon>Viridiplantae</taxon>
        <taxon>Streptophyta</taxon>
        <taxon>Embryophyta</taxon>
        <taxon>Tracheophyta</taxon>
        <taxon>Spermatophyta</taxon>
        <taxon>Magnoliopsida</taxon>
        <taxon>eudicotyledons</taxon>
        <taxon>Gunneridae</taxon>
        <taxon>Pentapetalae</taxon>
        <taxon>asterids</taxon>
        <taxon>lamiids</taxon>
        <taxon>Boraginales</taxon>
        <taxon>Boraginaceae</taxon>
        <taxon>Boraginoideae</taxon>
        <taxon>Lithospermeae</taxon>
        <taxon>Lithospermum</taxon>
    </lineage>
</organism>
<dbReference type="EMBL" id="BAABME010032443">
    <property type="protein sequence ID" value="GAA0149541.1"/>
    <property type="molecule type" value="Genomic_DNA"/>
</dbReference>
<dbReference type="Proteomes" id="UP001454036">
    <property type="component" value="Unassembled WGS sequence"/>
</dbReference>
<dbReference type="AlphaFoldDB" id="A0AAV3PFT5"/>
<gene>
    <name evidence="2" type="ORF">LIER_43063</name>
</gene>
<accession>A0AAV3PFT5</accession>
<sequence>MEHMASGGEQRSHFEIVVCLRSWWLVKAEKGFDGKEIAVAGLSNREKEARRVFTSAPILRRYDDYNLETADGINVNLHGFIDKARTEANGFSSEIFKHFLIGFPPWWEECAKKCLSKESTVELLTRNNTGREASSPQAGDHESADKDIVQGYLDSSNADKDQYLSVETVLRNQSSASIVQEQDTKQGEVTSNLNLQKRMKNYAKALRNSKSFKKDLTSTFKSKIIATANVILSRGEAEKNSHM</sequence>
<name>A0AAV3PFT5_LITER</name>
<evidence type="ECO:0000259" key="1">
    <source>
        <dbReference type="Pfam" id="PF09133"/>
    </source>
</evidence>
<reference evidence="2 3" key="1">
    <citation type="submission" date="2024-01" db="EMBL/GenBank/DDBJ databases">
        <title>The complete chloroplast genome sequence of Lithospermum erythrorhizon: insights into the phylogenetic relationship among Boraginaceae species and the maternal lineages of purple gromwells.</title>
        <authorList>
            <person name="Okada T."/>
            <person name="Watanabe K."/>
        </authorList>
    </citation>
    <scope>NUCLEOTIDE SEQUENCE [LARGE SCALE GENOMIC DNA]</scope>
</reference>
<keyword evidence="3" id="KW-1185">Reference proteome</keyword>
<dbReference type="InterPro" id="IPR053090">
    <property type="entry name" value="Centromere_KNL-2_homolog"/>
</dbReference>
<dbReference type="InterPro" id="IPR015216">
    <property type="entry name" value="SANTA"/>
</dbReference>
<comment type="caution">
    <text evidence="2">The sequence shown here is derived from an EMBL/GenBank/DDBJ whole genome shotgun (WGS) entry which is preliminary data.</text>
</comment>
<evidence type="ECO:0000313" key="3">
    <source>
        <dbReference type="Proteomes" id="UP001454036"/>
    </source>
</evidence>
<proteinExistence type="predicted"/>
<evidence type="ECO:0000313" key="2">
    <source>
        <dbReference type="EMBL" id="GAA0149541.1"/>
    </source>
</evidence>
<feature type="domain" description="SANTA" evidence="1">
    <location>
        <begin position="18"/>
        <end position="109"/>
    </location>
</feature>
<dbReference type="PANTHER" id="PTHR35311:SF9">
    <property type="entry name" value="KINETOCHORE-ASSOCIATED PROTEIN KNL-2 HOMOLOG"/>
    <property type="match status" value="1"/>
</dbReference>